<evidence type="ECO:0000256" key="2">
    <source>
        <dbReference type="ARBA" id="ARBA00022741"/>
    </source>
</evidence>
<dbReference type="EMBL" id="CAJOAZ010019727">
    <property type="protein sequence ID" value="CAF4339317.1"/>
    <property type="molecule type" value="Genomic_DNA"/>
</dbReference>
<dbReference type="Proteomes" id="UP000663844">
    <property type="component" value="Unassembled WGS sequence"/>
</dbReference>
<keyword evidence="5" id="KW-0067">ATP-binding</keyword>
<name>A0A820K9U7_9BILA</name>
<keyword evidence="6" id="KW-0694">RNA-binding</keyword>
<proteinExistence type="predicted"/>
<dbReference type="GO" id="GO:0004386">
    <property type="term" value="F:helicase activity"/>
    <property type="evidence" value="ECO:0007669"/>
    <property type="project" value="UniProtKB-KW"/>
</dbReference>
<accession>A0A820K9U7</accession>
<reference evidence="9" key="1">
    <citation type="submission" date="2021-02" db="EMBL/GenBank/DDBJ databases">
        <authorList>
            <person name="Nowell W R."/>
        </authorList>
    </citation>
    <scope>NUCLEOTIDE SEQUENCE</scope>
</reference>
<dbReference type="AlphaFoldDB" id="A0A820K9U7"/>
<gene>
    <name evidence="9" type="ORF">OXD698_LOCUS48140</name>
</gene>
<sequence>QQQQPKKPKQQTKPRSEATETLENALTHILDQRIDDFLKNPNAHQLQFEDGLSPFGRRYVHELAEKHNLQHMSEGTGDQRHITVMKKSSIEISPKPQQTVKHNIEETNKQFRTFSLLSEEKKDSILIIDKNRKLSTEISSEEIISTEKSESPVLDLTNRCRYCHKDIPPQNLQLHQLYCERVNPLPS</sequence>
<evidence type="ECO:0000313" key="9">
    <source>
        <dbReference type="EMBL" id="CAF4339317.1"/>
    </source>
</evidence>
<keyword evidence="2" id="KW-0547">Nucleotide-binding</keyword>
<dbReference type="FunFam" id="3.30.1370.50:FF:000002">
    <property type="entry name" value="Immunoglobulin mu DNA-binding protein 2"/>
    <property type="match status" value="1"/>
</dbReference>
<dbReference type="Gene3D" id="3.30.1370.50">
    <property type="entry name" value="R3H-like domain"/>
    <property type="match status" value="1"/>
</dbReference>
<dbReference type="GO" id="GO:0003677">
    <property type="term" value="F:DNA binding"/>
    <property type="evidence" value="ECO:0007669"/>
    <property type="project" value="UniProtKB-ARBA"/>
</dbReference>
<comment type="subcellular location">
    <subcellularLocation>
        <location evidence="1">Nucleus</location>
    </subcellularLocation>
</comment>
<dbReference type="Pfam" id="PF01424">
    <property type="entry name" value="R3H"/>
    <property type="match status" value="1"/>
</dbReference>
<dbReference type="InterPro" id="IPR001374">
    <property type="entry name" value="R3H_dom"/>
</dbReference>
<dbReference type="SUPFAM" id="SSF82708">
    <property type="entry name" value="R3H domain"/>
    <property type="match status" value="1"/>
</dbReference>
<keyword evidence="4" id="KW-0347">Helicase</keyword>
<feature type="domain" description="R3H" evidence="8">
    <location>
        <begin position="24"/>
        <end position="88"/>
    </location>
</feature>
<dbReference type="GO" id="GO:0016787">
    <property type="term" value="F:hydrolase activity"/>
    <property type="evidence" value="ECO:0007669"/>
    <property type="project" value="UniProtKB-KW"/>
</dbReference>
<evidence type="ECO:0000256" key="4">
    <source>
        <dbReference type="ARBA" id="ARBA00022806"/>
    </source>
</evidence>
<keyword evidence="7" id="KW-0539">Nucleus</keyword>
<organism evidence="9 10">
    <name type="scientific">Adineta steineri</name>
    <dbReference type="NCBI Taxonomy" id="433720"/>
    <lineage>
        <taxon>Eukaryota</taxon>
        <taxon>Metazoa</taxon>
        <taxon>Spiralia</taxon>
        <taxon>Gnathifera</taxon>
        <taxon>Rotifera</taxon>
        <taxon>Eurotatoria</taxon>
        <taxon>Bdelloidea</taxon>
        <taxon>Adinetida</taxon>
        <taxon>Adinetidae</taxon>
        <taxon>Adineta</taxon>
    </lineage>
</organism>
<evidence type="ECO:0000256" key="7">
    <source>
        <dbReference type="ARBA" id="ARBA00023242"/>
    </source>
</evidence>
<feature type="non-terminal residue" evidence="9">
    <location>
        <position position="1"/>
    </location>
</feature>
<keyword evidence="3" id="KW-0378">Hydrolase</keyword>
<dbReference type="GO" id="GO:0003723">
    <property type="term" value="F:RNA binding"/>
    <property type="evidence" value="ECO:0007669"/>
    <property type="project" value="UniProtKB-KW"/>
</dbReference>
<protein>
    <recommendedName>
        <fullName evidence="8">R3H domain-containing protein</fullName>
    </recommendedName>
</protein>
<dbReference type="GO" id="GO:0005524">
    <property type="term" value="F:ATP binding"/>
    <property type="evidence" value="ECO:0007669"/>
    <property type="project" value="UniProtKB-KW"/>
</dbReference>
<evidence type="ECO:0000256" key="5">
    <source>
        <dbReference type="ARBA" id="ARBA00022840"/>
    </source>
</evidence>
<dbReference type="GO" id="GO:0005634">
    <property type="term" value="C:nucleus"/>
    <property type="evidence" value="ECO:0007669"/>
    <property type="project" value="UniProtKB-SubCell"/>
</dbReference>
<evidence type="ECO:0000259" key="8">
    <source>
        <dbReference type="PROSITE" id="PS51061"/>
    </source>
</evidence>
<evidence type="ECO:0000256" key="6">
    <source>
        <dbReference type="ARBA" id="ARBA00022884"/>
    </source>
</evidence>
<evidence type="ECO:0000256" key="3">
    <source>
        <dbReference type="ARBA" id="ARBA00022801"/>
    </source>
</evidence>
<dbReference type="SMART" id="SM00393">
    <property type="entry name" value="R3H"/>
    <property type="match status" value="1"/>
</dbReference>
<feature type="non-terminal residue" evidence="9">
    <location>
        <position position="187"/>
    </location>
</feature>
<dbReference type="PROSITE" id="PS51061">
    <property type="entry name" value="R3H"/>
    <property type="match status" value="1"/>
</dbReference>
<evidence type="ECO:0000313" key="10">
    <source>
        <dbReference type="Proteomes" id="UP000663844"/>
    </source>
</evidence>
<evidence type="ECO:0000256" key="1">
    <source>
        <dbReference type="ARBA" id="ARBA00004123"/>
    </source>
</evidence>
<dbReference type="InterPro" id="IPR036867">
    <property type="entry name" value="R3H_dom_sf"/>
</dbReference>
<comment type="caution">
    <text evidence="9">The sequence shown here is derived from an EMBL/GenBank/DDBJ whole genome shotgun (WGS) entry which is preliminary data.</text>
</comment>